<sequence>MPVVKMSGNTEGTTMLNRFNALNSLENPRQSADVLLVVGENELLLEQSEQQNKQPGTPRKVSSPSRADLVEENTEMEGLENKTTTKLVPSINLSWQQSEVQHLGVSVKDLDITGEQLYSKVRDKTNGLRGQEHPFDDKGE</sequence>
<feature type="region of interest" description="Disordered" evidence="1">
    <location>
        <begin position="46"/>
        <end position="83"/>
    </location>
</feature>
<evidence type="ECO:0000256" key="1">
    <source>
        <dbReference type="SAM" id="MobiDB-lite"/>
    </source>
</evidence>
<gene>
    <name evidence="2" type="ORF">LIER_38410</name>
</gene>
<name>A0AAV3Q4M4_LITER</name>
<dbReference type="EMBL" id="BAABME010019432">
    <property type="protein sequence ID" value="GAA0157167.1"/>
    <property type="molecule type" value="Genomic_DNA"/>
</dbReference>
<keyword evidence="3" id="KW-1185">Reference proteome</keyword>
<feature type="compositionally biased region" description="Polar residues" evidence="1">
    <location>
        <begin position="52"/>
        <end position="65"/>
    </location>
</feature>
<evidence type="ECO:0000313" key="3">
    <source>
        <dbReference type="Proteomes" id="UP001454036"/>
    </source>
</evidence>
<dbReference type="Proteomes" id="UP001454036">
    <property type="component" value="Unassembled WGS sequence"/>
</dbReference>
<proteinExistence type="predicted"/>
<evidence type="ECO:0000313" key="2">
    <source>
        <dbReference type="EMBL" id="GAA0157167.1"/>
    </source>
</evidence>
<organism evidence="2 3">
    <name type="scientific">Lithospermum erythrorhizon</name>
    <name type="common">Purple gromwell</name>
    <name type="synonym">Lithospermum officinale var. erythrorhizon</name>
    <dbReference type="NCBI Taxonomy" id="34254"/>
    <lineage>
        <taxon>Eukaryota</taxon>
        <taxon>Viridiplantae</taxon>
        <taxon>Streptophyta</taxon>
        <taxon>Embryophyta</taxon>
        <taxon>Tracheophyta</taxon>
        <taxon>Spermatophyta</taxon>
        <taxon>Magnoliopsida</taxon>
        <taxon>eudicotyledons</taxon>
        <taxon>Gunneridae</taxon>
        <taxon>Pentapetalae</taxon>
        <taxon>asterids</taxon>
        <taxon>lamiids</taxon>
        <taxon>Boraginales</taxon>
        <taxon>Boraginaceae</taxon>
        <taxon>Boraginoideae</taxon>
        <taxon>Lithospermeae</taxon>
        <taxon>Lithospermum</taxon>
    </lineage>
</organism>
<comment type="caution">
    <text evidence="2">The sequence shown here is derived from an EMBL/GenBank/DDBJ whole genome shotgun (WGS) entry which is preliminary data.</text>
</comment>
<reference evidence="2 3" key="1">
    <citation type="submission" date="2024-01" db="EMBL/GenBank/DDBJ databases">
        <title>The complete chloroplast genome sequence of Lithospermum erythrorhizon: insights into the phylogenetic relationship among Boraginaceae species and the maternal lineages of purple gromwells.</title>
        <authorList>
            <person name="Okada T."/>
            <person name="Watanabe K."/>
        </authorList>
    </citation>
    <scope>NUCLEOTIDE SEQUENCE [LARGE SCALE GENOMIC DNA]</scope>
</reference>
<protein>
    <submittedName>
        <fullName evidence="2">Uncharacterized protein</fullName>
    </submittedName>
</protein>
<accession>A0AAV3Q4M4</accession>
<dbReference type="AlphaFoldDB" id="A0AAV3Q4M4"/>